<feature type="compositionally biased region" description="Polar residues" evidence="1">
    <location>
        <begin position="1"/>
        <end position="17"/>
    </location>
</feature>
<dbReference type="RefSeq" id="XP_043144821.1">
    <property type="nucleotide sequence ID" value="XM_043288886.1"/>
</dbReference>
<feature type="region of interest" description="Disordered" evidence="1">
    <location>
        <begin position="1"/>
        <end position="27"/>
    </location>
</feature>
<dbReference type="GeneID" id="66991415"/>
<sequence>MSETQQAEQVTEANQPQKLEIEKTDLPAELQSVSEQLQQVSKDYNEAITSGNKEPATELRMKLNDLRKQAHQGGTTHGISNAGYLFELWIEIHNRTNRILYNEGNWDVKHGWFESDAVGDIQPGGIAYIHMAAAGLNGIYCTANFQLKGDNHLTWFNWKYQADGKAAVVNCGSEKSSYTINGRIVRFYVG</sequence>
<protein>
    <submittedName>
        <fullName evidence="2">Uncharacterized protein</fullName>
    </submittedName>
</protein>
<comment type="caution">
    <text evidence="2">The sequence shown here is derived from an EMBL/GenBank/DDBJ whole genome shotgun (WGS) entry which is preliminary data.</text>
</comment>
<evidence type="ECO:0000313" key="2">
    <source>
        <dbReference type="EMBL" id="GIC87555.1"/>
    </source>
</evidence>
<reference evidence="2" key="2">
    <citation type="submission" date="2021-01" db="EMBL/GenBank/DDBJ databases">
        <title>Pan-genome distribution and transcriptional activeness of fungal secondary metabolism genes in Aspergillus section Fumigati.</title>
        <authorList>
            <person name="Takahashi H."/>
            <person name="Umemura M."/>
            <person name="Ninomiya A."/>
            <person name="Kusuya Y."/>
            <person name="Urayama S."/>
            <person name="Shimizu M."/>
            <person name="Watanabe A."/>
            <person name="Kamei K."/>
            <person name="Yaguchi T."/>
            <person name="Hagiwara D."/>
        </authorList>
    </citation>
    <scope>NUCLEOTIDE SEQUENCE</scope>
    <source>
        <strain evidence="2">IFM 46973</strain>
    </source>
</reference>
<proteinExistence type="predicted"/>
<organism evidence="2 3">
    <name type="scientific">Aspergillus udagawae</name>
    <dbReference type="NCBI Taxonomy" id="91492"/>
    <lineage>
        <taxon>Eukaryota</taxon>
        <taxon>Fungi</taxon>
        <taxon>Dikarya</taxon>
        <taxon>Ascomycota</taxon>
        <taxon>Pezizomycotina</taxon>
        <taxon>Eurotiomycetes</taxon>
        <taxon>Eurotiomycetidae</taxon>
        <taxon>Eurotiales</taxon>
        <taxon>Aspergillaceae</taxon>
        <taxon>Aspergillus</taxon>
        <taxon>Aspergillus subgen. Fumigati</taxon>
    </lineage>
</organism>
<accession>A0A8E0QNC5</accession>
<dbReference type="EMBL" id="BBXM02000003">
    <property type="protein sequence ID" value="GIC87555.1"/>
    <property type="molecule type" value="Genomic_DNA"/>
</dbReference>
<reference evidence="2" key="1">
    <citation type="journal article" date="2015" name="Genome Announc.">
        <title>Draft Genome Sequence of the Pathogenic Filamentous Fungus Aspergillus udagawae Strain IFM 46973T.</title>
        <authorList>
            <person name="Kusuya Y."/>
            <person name="Takahashi-Nakaguchi A."/>
            <person name="Takahashi H."/>
            <person name="Yaguchi T."/>
        </authorList>
    </citation>
    <scope>NUCLEOTIDE SEQUENCE</scope>
    <source>
        <strain evidence="2">IFM 46973</strain>
    </source>
</reference>
<gene>
    <name evidence="2" type="ORF">Aud_003939</name>
</gene>
<evidence type="ECO:0000256" key="1">
    <source>
        <dbReference type="SAM" id="MobiDB-lite"/>
    </source>
</evidence>
<name>A0A8E0QNC5_9EURO</name>
<dbReference type="AlphaFoldDB" id="A0A8E0QNC5"/>
<dbReference type="Proteomes" id="UP000036893">
    <property type="component" value="Unassembled WGS sequence"/>
</dbReference>
<evidence type="ECO:0000313" key="3">
    <source>
        <dbReference type="Proteomes" id="UP000036893"/>
    </source>
</evidence>